<dbReference type="Proteomes" id="UP000057043">
    <property type="component" value="Unassembled WGS sequence"/>
</dbReference>
<name>A0A101FVS5_9EURY</name>
<reference evidence="2" key="1">
    <citation type="journal article" date="2015" name="MBio">
        <title>Genome-resolved metagenomic analysis reveals roles for candidate phyla and other microbial community members in biogeochemical transformations in oil reservoirs.</title>
        <authorList>
            <person name="Hu P."/>
            <person name="Tom L."/>
            <person name="Singh A."/>
            <person name="Thomas B.C."/>
            <person name="Baker B.J."/>
            <person name="Piceno Y.M."/>
            <person name="Andersen G.L."/>
            <person name="Banfield J.F."/>
        </authorList>
    </citation>
    <scope>NUCLEOTIDE SEQUENCE [LARGE SCALE GENOMIC DNA]</scope>
    <source>
        <strain evidence="2">56_747</strain>
    </source>
</reference>
<dbReference type="EMBL" id="LGFT01000004">
    <property type="protein sequence ID" value="KUK45352.1"/>
    <property type="molecule type" value="Genomic_DNA"/>
</dbReference>
<evidence type="ECO:0000313" key="3">
    <source>
        <dbReference type="Proteomes" id="UP000053961"/>
    </source>
</evidence>
<reference evidence="3 4" key="2">
    <citation type="journal article" date="2015" name="MBio">
        <title>Genome-Resolved Metagenomic Analysis Reveals Roles for Candidate Phyla and Other Microbial Community Members in Biogeochemical Transformations in Oil Reservoirs.</title>
        <authorList>
            <person name="Hu P."/>
            <person name="Tom L."/>
            <person name="Singh A."/>
            <person name="Thomas B.C."/>
            <person name="Baker B.J."/>
            <person name="Piceno Y.M."/>
            <person name="Andersen G.L."/>
            <person name="Banfield J.F."/>
        </authorList>
    </citation>
    <scope>NUCLEOTIDE SEQUENCE [LARGE SCALE GENOMIC DNA]</scope>
    <source>
        <strain evidence="1">57_489</strain>
    </source>
</reference>
<comment type="caution">
    <text evidence="1">The sequence shown here is derived from an EMBL/GenBank/DDBJ whole genome shotgun (WGS) entry which is preliminary data.</text>
</comment>
<evidence type="ECO:0000313" key="1">
    <source>
        <dbReference type="EMBL" id="KUK45352.1"/>
    </source>
</evidence>
<organism evidence="1 4">
    <name type="scientific">Methanothrix harundinacea</name>
    <dbReference type="NCBI Taxonomy" id="301375"/>
    <lineage>
        <taxon>Archaea</taxon>
        <taxon>Methanobacteriati</taxon>
        <taxon>Methanobacteriota</taxon>
        <taxon>Stenosarchaea group</taxon>
        <taxon>Methanomicrobia</taxon>
        <taxon>Methanotrichales</taxon>
        <taxon>Methanotrichaceae</taxon>
        <taxon>Methanothrix</taxon>
    </lineage>
</organism>
<proteinExistence type="predicted"/>
<evidence type="ECO:0000313" key="2">
    <source>
        <dbReference type="EMBL" id="KUK97728.1"/>
    </source>
</evidence>
<accession>A0A101FVS5</accession>
<evidence type="ECO:0000313" key="4">
    <source>
        <dbReference type="Proteomes" id="UP000057043"/>
    </source>
</evidence>
<dbReference type="Proteomes" id="UP000053961">
    <property type="component" value="Unassembled WGS sequence"/>
</dbReference>
<dbReference type="PATRIC" id="fig|301375.6.peg.1153"/>
<sequence length="248" mass="26120">MKGLTKVCMLTGLVLALSLNGALGQFGSKVMTGDADVGRFIEDFPAPLNPSLGYWDTGANPGIYDSGDTIYLDILGNGIIDANDIRLTDYYGYPAGSKVISSDNDINKPLVALPGQAAGIYYADLYGSQGYDFQDPVYVLAMTPAALGARTSTKDVRLGPVCGLSPGTKVLDYHPDNDGPAIPMIVPLSAGGPVATIRFYNTNGNVDGNGDPIYDYSDNVYIDVSLPSVPMGGYPFGFVVPNNIRLSA</sequence>
<gene>
    <name evidence="1" type="ORF">XD72_0255</name>
    <name evidence="2" type="ORF">XE07_0142</name>
</gene>
<dbReference type="AlphaFoldDB" id="A0A101FVS5"/>
<protein>
    <submittedName>
        <fullName evidence="1">Uncharacterized protein</fullName>
    </submittedName>
</protein>
<dbReference type="EMBL" id="LGHB01000001">
    <property type="protein sequence ID" value="KUK97728.1"/>
    <property type="molecule type" value="Genomic_DNA"/>
</dbReference>